<evidence type="ECO:0000259" key="1">
    <source>
        <dbReference type="Pfam" id="PF20789"/>
    </source>
</evidence>
<gene>
    <name evidence="2" type="ORF">SCLTRI_LOCUS1051</name>
</gene>
<sequence length="100" mass="11613">MPRGNPLVSRTTDMWIRLSNGEHITECASLRHRRLSTQSPHVSRNTRAPNRRTCELLVPNSDDEFGSVEWLTVRVTTKQIRDGRFAMDLLIRDVDGRLWL</sequence>
<dbReference type="EMBL" id="CAJHIA010000003">
    <property type="protein sequence ID" value="CAD6441206.1"/>
    <property type="molecule type" value="Genomic_DNA"/>
</dbReference>
<name>A0A8H2ZLU0_9HELO</name>
<comment type="caution">
    <text evidence="2">The sequence shown here is derived from an EMBL/GenBank/DDBJ whole genome shotgun (WGS) entry which is preliminary data.</text>
</comment>
<feature type="domain" description="Acyl-CoA thioesterase-like C-terminal" evidence="1">
    <location>
        <begin position="8"/>
        <end position="98"/>
    </location>
</feature>
<dbReference type="InterPro" id="IPR049450">
    <property type="entry name" value="ACOT8-like_C"/>
</dbReference>
<dbReference type="Proteomes" id="UP000624404">
    <property type="component" value="Unassembled WGS sequence"/>
</dbReference>
<evidence type="ECO:0000313" key="2">
    <source>
        <dbReference type="EMBL" id="CAD6441206.1"/>
    </source>
</evidence>
<organism evidence="2 3">
    <name type="scientific">Sclerotinia trifoliorum</name>
    <dbReference type="NCBI Taxonomy" id="28548"/>
    <lineage>
        <taxon>Eukaryota</taxon>
        <taxon>Fungi</taxon>
        <taxon>Dikarya</taxon>
        <taxon>Ascomycota</taxon>
        <taxon>Pezizomycotina</taxon>
        <taxon>Leotiomycetes</taxon>
        <taxon>Helotiales</taxon>
        <taxon>Sclerotiniaceae</taxon>
        <taxon>Sclerotinia</taxon>
    </lineage>
</organism>
<dbReference type="Pfam" id="PF20789">
    <property type="entry name" value="4HBT_3C"/>
    <property type="match status" value="1"/>
</dbReference>
<dbReference type="AlphaFoldDB" id="A0A8H2ZLU0"/>
<reference evidence="2" key="1">
    <citation type="submission" date="2020-10" db="EMBL/GenBank/DDBJ databases">
        <authorList>
            <person name="Kusch S."/>
        </authorList>
    </citation>
    <scope>NUCLEOTIDE SEQUENCE</scope>
    <source>
        <strain evidence="2">SwB9</strain>
    </source>
</reference>
<proteinExistence type="predicted"/>
<keyword evidence="3" id="KW-1185">Reference proteome</keyword>
<accession>A0A8H2ZLU0</accession>
<evidence type="ECO:0000313" key="3">
    <source>
        <dbReference type="Proteomes" id="UP000624404"/>
    </source>
</evidence>
<protein>
    <submittedName>
        <fullName evidence="2">6282a121-5e3d-49d5-9b88-9c89dab541af-CDS</fullName>
    </submittedName>
</protein>
<dbReference type="OrthoDB" id="2532955at2759"/>